<comment type="caution">
    <text evidence="2">The sequence shown here is derived from an EMBL/GenBank/DDBJ whole genome shotgun (WGS) entry which is preliminary data.</text>
</comment>
<keyword evidence="1" id="KW-1133">Transmembrane helix</keyword>
<accession>A0ABS9SEW3</accession>
<gene>
    <name evidence="2" type="ORF">MKP09_02680</name>
</gene>
<keyword evidence="3" id="KW-1185">Reference proteome</keyword>
<evidence type="ECO:0000313" key="2">
    <source>
        <dbReference type="EMBL" id="MCH5596904.1"/>
    </source>
</evidence>
<reference evidence="2 3" key="1">
    <citation type="submission" date="2022-02" db="EMBL/GenBank/DDBJ databases">
        <authorList>
            <person name="Min J."/>
        </authorList>
    </citation>
    <scope>NUCLEOTIDE SEQUENCE [LARGE SCALE GENOMIC DNA]</scope>
    <source>
        <strain evidence="2 3">GR10-1</strain>
    </source>
</reference>
<evidence type="ECO:0000256" key="1">
    <source>
        <dbReference type="SAM" id="Phobius"/>
    </source>
</evidence>
<protein>
    <submittedName>
        <fullName evidence="2">DUF1449 family protein</fullName>
    </submittedName>
</protein>
<dbReference type="EMBL" id="JAKWBL010000001">
    <property type="protein sequence ID" value="MCH5596904.1"/>
    <property type="molecule type" value="Genomic_DNA"/>
</dbReference>
<name>A0ABS9SEW3_9BACT</name>
<dbReference type="RefSeq" id="WP_240826312.1">
    <property type="nucleotide sequence ID" value="NZ_JAKWBL010000001.1"/>
</dbReference>
<feature type="transmembrane region" description="Helical" evidence="1">
    <location>
        <begin position="12"/>
        <end position="29"/>
    </location>
</feature>
<feature type="transmembrane region" description="Helical" evidence="1">
    <location>
        <begin position="107"/>
        <end position="132"/>
    </location>
</feature>
<keyword evidence="1" id="KW-0472">Membrane</keyword>
<evidence type="ECO:0000313" key="3">
    <source>
        <dbReference type="Proteomes" id="UP001202248"/>
    </source>
</evidence>
<dbReference type="Gene3D" id="2.40.50.140">
    <property type="entry name" value="Nucleic acid-binding proteins"/>
    <property type="match status" value="1"/>
</dbReference>
<feature type="transmembrane region" description="Helical" evidence="1">
    <location>
        <begin position="79"/>
        <end position="101"/>
    </location>
</feature>
<dbReference type="Proteomes" id="UP001202248">
    <property type="component" value="Unassembled WGS sequence"/>
</dbReference>
<proteinExistence type="predicted"/>
<sequence>MQDFFELAFSKVNFVPTLLAILFAIYWVITIFTGLDIEVADADVDVDADADTHHPDSQHSGDGVWDSILKFFYIGELPILFILSLVSIFMWLFLINVTSWLSWEDSWIGFVLYLPGFIIGLLITKVVALPFLKLYRMFNHKGEESIDFIGKVGAVVATVKTDKIGQIEIKHQGDVIRVYAKSMTEEEYKAGEQVIILEASPDQKFYLVQSYNL</sequence>
<keyword evidence="1" id="KW-0812">Transmembrane</keyword>
<organism evidence="2 3">
    <name type="scientific">Niabella ginsengisoli</name>
    <dbReference type="NCBI Taxonomy" id="522298"/>
    <lineage>
        <taxon>Bacteria</taxon>
        <taxon>Pseudomonadati</taxon>
        <taxon>Bacteroidota</taxon>
        <taxon>Chitinophagia</taxon>
        <taxon>Chitinophagales</taxon>
        <taxon>Chitinophagaceae</taxon>
        <taxon>Niabella</taxon>
    </lineage>
</organism>
<dbReference type="InterPro" id="IPR012340">
    <property type="entry name" value="NA-bd_OB-fold"/>
</dbReference>